<dbReference type="RefSeq" id="WP_056005727.1">
    <property type="nucleotide sequence ID" value="NZ_SDPO01000002.1"/>
</dbReference>
<organism evidence="1 2">
    <name type="scientific">Agromyces fucosus</name>
    <dbReference type="NCBI Taxonomy" id="41985"/>
    <lineage>
        <taxon>Bacteria</taxon>
        <taxon>Bacillati</taxon>
        <taxon>Actinomycetota</taxon>
        <taxon>Actinomycetes</taxon>
        <taxon>Micrococcales</taxon>
        <taxon>Microbacteriaceae</taxon>
        <taxon>Agromyces</taxon>
    </lineage>
</organism>
<protein>
    <submittedName>
        <fullName evidence="1">Uncharacterized protein</fullName>
    </submittedName>
</protein>
<dbReference type="OrthoDB" id="5116903at2"/>
<accession>A0A4Q2JL96</accession>
<name>A0A4Q2JL96_9MICO</name>
<proteinExistence type="predicted"/>
<evidence type="ECO:0000313" key="2">
    <source>
        <dbReference type="Proteomes" id="UP000292935"/>
    </source>
</evidence>
<sequence length="169" mass="18691">MTTDLRSIETSLTSPEAFLAVCTESKVFGAKKKAKAAYEIWTTAADRKVWAYRALRAPGGQGTGFRVGLLWDPTVVTPDFAAIEAAIAGELPVELVRKNEKEVWKARDGKQNIFFGWRGVQGTELSQWFRTRFGVDAFAAQVFDASDFDDNVAVIAQHDGTDRVWLVAC</sequence>
<dbReference type="EMBL" id="SDPO01000002">
    <property type="protein sequence ID" value="RXZ48921.1"/>
    <property type="molecule type" value="Genomic_DNA"/>
</dbReference>
<gene>
    <name evidence="1" type="ORF">ESP57_08095</name>
</gene>
<keyword evidence="2" id="KW-1185">Reference proteome</keyword>
<comment type="caution">
    <text evidence="1">The sequence shown here is derived from an EMBL/GenBank/DDBJ whole genome shotgun (WGS) entry which is preliminary data.</text>
</comment>
<evidence type="ECO:0000313" key="1">
    <source>
        <dbReference type="EMBL" id="RXZ48921.1"/>
    </source>
</evidence>
<dbReference type="AlphaFoldDB" id="A0A4Q2JL96"/>
<dbReference type="Proteomes" id="UP000292935">
    <property type="component" value="Unassembled WGS sequence"/>
</dbReference>
<reference evidence="1 2" key="1">
    <citation type="submission" date="2019-01" db="EMBL/GenBank/DDBJ databases">
        <authorList>
            <person name="Li J."/>
        </authorList>
    </citation>
    <scope>NUCLEOTIDE SEQUENCE [LARGE SCALE GENOMIC DNA]</scope>
    <source>
        <strain evidence="1 2">CCUG 35506</strain>
    </source>
</reference>